<feature type="compositionally biased region" description="Low complexity" evidence="1">
    <location>
        <begin position="59"/>
        <end position="71"/>
    </location>
</feature>
<dbReference type="Proteomes" id="UP001153678">
    <property type="component" value="Unassembled WGS sequence"/>
</dbReference>
<keyword evidence="3" id="KW-1185">Reference proteome</keyword>
<organism evidence="2 3">
    <name type="scientific">Funneliformis geosporum</name>
    <dbReference type="NCBI Taxonomy" id="1117311"/>
    <lineage>
        <taxon>Eukaryota</taxon>
        <taxon>Fungi</taxon>
        <taxon>Fungi incertae sedis</taxon>
        <taxon>Mucoromycota</taxon>
        <taxon>Glomeromycotina</taxon>
        <taxon>Glomeromycetes</taxon>
        <taxon>Glomerales</taxon>
        <taxon>Glomeraceae</taxon>
        <taxon>Funneliformis</taxon>
    </lineage>
</organism>
<feature type="compositionally biased region" description="Basic and acidic residues" evidence="1">
    <location>
        <begin position="40"/>
        <end position="58"/>
    </location>
</feature>
<comment type="caution">
    <text evidence="2">The sequence shown here is derived from an EMBL/GenBank/DDBJ whole genome shotgun (WGS) entry which is preliminary data.</text>
</comment>
<gene>
    <name evidence="2" type="ORF">FWILDA_LOCUS10179</name>
</gene>
<accession>A0A9W4SU79</accession>
<evidence type="ECO:0000313" key="3">
    <source>
        <dbReference type="Proteomes" id="UP001153678"/>
    </source>
</evidence>
<feature type="region of interest" description="Disordered" evidence="1">
    <location>
        <begin position="15"/>
        <end position="72"/>
    </location>
</feature>
<evidence type="ECO:0000313" key="2">
    <source>
        <dbReference type="EMBL" id="CAI2181626.1"/>
    </source>
</evidence>
<evidence type="ECO:0000256" key="1">
    <source>
        <dbReference type="SAM" id="MobiDB-lite"/>
    </source>
</evidence>
<dbReference type="AlphaFoldDB" id="A0A9W4SU79"/>
<feature type="compositionally biased region" description="Low complexity" evidence="1">
    <location>
        <begin position="28"/>
        <end position="39"/>
    </location>
</feature>
<name>A0A9W4SU79_9GLOM</name>
<proteinExistence type="predicted"/>
<sequence>MGNVIEGFSDCIPKKKKKTQGYKLGTRNENNNNNPVENNVRSEKLEKTGKKTSGEHNNGKTVGNVGVKTGGIPSREDMAAAAQKRQDDAKLKGVIKGGGKLSKKLEEQQKNANQPDSIPSNSNLQWRID</sequence>
<feature type="region of interest" description="Disordered" evidence="1">
    <location>
        <begin position="105"/>
        <end position="129"/>
    </location>
</feature>
<protein>
    <submittedName>
        <fullName evidence="2">2712_t:CDS:1</fullName>
    </submittedName>
</protein>
<dbReference type="EMBL" id="CAMKVN010002562">
    <property type="protein sequence ID" value="CAI2181626.1"/>
    <property type="molecule type" value="Genomic_DNA"/>
</dbReference>
<reference evidence="2" key="1">
    <citation type="submission" date="2022-08" db="EMBL/GenBank/DDBJ databases">
        <authorList>
            <person name="Kallberg Y."/>
            <person name="Tangrot J."/>
            <person name="Rosling A."/>
        </authorList>
    </citation>
    <scope>NUCLEOTIDE SEQUENCE</scope>
    <source>
        <strain evidence="2">Wild A</strain>
    </source>
</reference>
<feature type="compositionally biased region" description="Polar residues" evidence="1">
    <location>
        <begin position="110"/>
        <end position="129"/>
    </location>
</feature>